<dbReference type="GO" id="GO:0005829">
    <property type="term" value="C:cytosol"/>
    <property type="evidence" value="ECO:0007669"/>
    <property type="project" value="TreeGrafter"/>
</dbReference>
<dbReference type="PANTHER" id="PTHR10948:SF23">
    <property type="entry name" value="TRANSPOSASE INSI FOR INSERTION SEQUENCE ELEMENT IS30A-RELATED"/>
    <property type="match status" value="1"/>
</dbReference>
<dbReference type="GO" id="GO:0004803">
    <property type="term" value="F:transposase activity"/>
    <property type="evidence" value="ECO:0007669"/>
    <property type="project" value="TreeGrafter"/>
</dbReference>
<dbReference type="InterPro" id="IPR051917">
    <property type="entry name" value="Transposase-Integrase"/>
</dbReference>
<organism evidence="1 2">
    <name type="scientific">Candidatus Nomurabacteria bacterium GW2011_GWA2_40_9</name>
    <dbReference type="NCBI Taxonomy" id="1618734"/>
    <lineage>
        <taxon>Bacteria</taxon>
        <taxon>Candidatus Nomuraibacteriota</taxon>
    </lineage>
</organism>
<dbReference type="EMBL" id="LBZW01000038">
    <property type="protein sequence ID" value="KKR78412.1"/>
    <property type="molecule type" value="Genomic_DNA"/>
</dbReference>
<evidence type="ECO:0000313" key="2">
    <source>
        <dbReference type="Proteomes" id="UP000034749"/>
    </source>
</evidence>
<dbReference type="NCBIfam" id="NF033563">
    <property type="entry name" value="transpos_IS30"/>
    <property type="match status" value="1"/>
</dbReference>
<evidence type="ECO:0008006" key="3">
    <source>
        <dbReference type="Google" id="ProtNLM"/>
    </source>
</evidence>
<comment type="caution">
    <text evidence="1">The sequence shown here is derived from an EMBL/GenBank/DDBJ whole genome shotgun (WGS) entry which is preliminary data.</text>
</comment>
<evidence type="ECO:0000313" key="1">
    <source>
        <dbReference type="EMBL" id="KKR78412.1"/>
    </source>
</evidence>
<dbReference type="AlphaFoldDB" id="A0A0G0WSP6"/>
<accession>A0A0G0WSP6</accession>
<gene>
    <name evidence="1" type="ORF">UU24_C0038G0001</name>
</gene>
<dbReference type="InterPro" id="IPR053392">
    <property type="entry name" value="Transposase_IS30-like"/>
</dbReference>
<dbReference type="PANTHER" id="PTHR10948">
    <property type="entry name" value="TRANSPOSASE"/>
    <property type="match status" value="1"/>
</dbReference>
<reference evidence="1 2" key="1">
    <citation type="journal article" date="2015" name="Nature">
        <title>rRNA introns, odd ribosomes, and small enigmatic genomes across a large radiation of phyla.</title>
        <authorList>
            <person name="Brown C.T."/>
            <person name="Hug L.A."/>
            <person name="Thomas B.C."/>
            <person name="Sharon I."/>
            <person name="Castelle C.J."/>
            <person name="Singh A."/>
            <person name="Wilkins M.J."/>
            <person name="Williams K.H."/>
            <person name="Banfield J.F."/>
        </authorList>
    </citation>
    <scope>NUCLEOTIDE SEQUENCE [LARGE SCALE GENOMIC DNA]</scope>
</reference>
<sequence>MLRKKGYSYTDVGKALGRAGSAIWNEVQANKVNGVYDPVKAQHKAYVSRHDAKYQGRKIVEDTALRKFVDSSLLAGQSPEGIAGRLKYRHEKGLPYVSKDSIYRYIKSPYGRKIEAKLEKKKKRGRKRGCKGILDDRTFIDKRPNHINTRKKIGDAEFDFIVSGKSGKGILLVVVDRKLRVSFIEPIYTVSIKNVHLKAQRIKERYPEW</sequence>
<dbReference type="Proteomes" id="UP000034749">
    <property type="component" value="Unassembled WGS sequence"/>
</dbReference>
<proteinExistence type="predicted"/>
<feature type="non-terminal residue" evidence="1">
    <location>
        <position position="209"/>
    </location>
</feature>
<protein>
    <recommendedName>
        <fullName evidence="3">Integrase catalytic region</fullName>
    </recommendedName>
</protein>
<dbReference type="GO" id="GO:0032196">
    <property type="term" value="P:transposition"/>
    <property type="evidence" value="ECO:0007669"/>
    <property type="project" value="TreeGrafter"/>
</dbReference>
<name>A0A0G0WSP6_9BACT</name>